<evidence type="ECO:0000259" key="2">
    <source>
        <dbReference type="Pfam" id="PF18175"/>
    </source>
</evidence>
<dbReference type="RefSeq" id="WP_345084519.1">
    <property type="nucleotide sequence ID" value="NZ_BAABFA010000023.1"/>
</dbReference>
<keyword evidence="1" id="KW-1133">Transmembrane helix</keyword>
<keyword evidence="4" id="KW-1185">Reference proteome</keyword>
<sequence length="302" mass="33705">MDIAKYIGLYLLKNQFCYIHGLGNMELRKVRATYDGNALQPPSYEVIVTPGGSIDDSFANFIATNEQISISKAANTLREYSVQARKDLAMGKEVHIPNIGRFVEKDGKVSFITDEKFNYTPAGIPVIKNSKQLDEQNSKLSHKPSYPPPAKADSVNWRMVVLVLVFIIILGAGGYFVYYYITENNKPAPVAAPVIDTTAKQVLPEPDTLAPQVDTVDSNAQLVVDSTLENDFKMVIGSYRTKDRADKRVGMLTLNGNKVEVVEKDSANFFVVTTISCRIMDTTRVKDSLKQWFGYKDVMILK</sequence>
<proteinExistence type="predicted"/>
<dbReference type="EMBL" id="BAABFA010000023">
    <property type="protein sequence ID" value="GAA4469224.1"/>
    <property type="molecule type" value="Genomic_DNA"/>
</dbReference>
<accession>A0ABP8NM51</accession>
<dbReference type="Pfam" id="PF18175">
    <property type="entry name" value="HU-CCDC81_bac_2"/>
    <property type="match status" value="1"/>
</dbReference>
<protein>
    <recommendedName>
        <fullName evidence="2">CCDC81-like prokaryotic HU domain-containing protein</fullName>
    </recommendedName>
</protein>
<name>A0ABP8NM51_9BACT</name>
<gene>
    <name evidence="3" type="ORF">GCM10023093_28280</name>
</gene>
<keyword evidence="1" id="KW-0812">Transmembrane</keyword>
<evidence type="ECO:0000256" key="1">
    <source>
        <dbReference type="SAM" id="Phobius"/>
    </source>
</evidence>
<dbReference type="Proteomes" id="UP001500067">
    <property type="component" value="Unassembled WGS sequence"/>
</dbReference>
<organism evidence="3 4">
    <name type="scientific">Nemorincola caseinilytica</name>
    <dbReference type="NCBI Taxonomy" id="2054315"/>
    <lineage>
        <taxon>Bacteria</taxon>
        <taxon>Pseudomonadati</taxon>
        <taxon>Bacteroidota</taxon>
        <taxon>Chitinophagia</taxon>
        <taxon>Chitinophagales</taxon>
        <taxon>Chitinophagaceae</taxon>
        <taxon>Nemorincola</taxon>
    </lineage>
</organism>
<reference evidence="4" key="1">
    <citation type="journal article" date="2019" name="Int. J. Syst. Evol. Microbiol.">
        <title>The Global Catalogue of Microorganisms (GCM) 10K type strain sequencing project: providing services to taxonomists for standard genome sequencing and annotation.</title>
        <authorList>
            <consortium name="The Broad Institute Genomics Platform"/>
            <consortium name="The Broad Institute Genome Sequencing Center for Infectious Disease"/>
            <person name="Wu L."/>
            <person name="Ma J."/>
        </authorList>
    </citation>
    <scope>NUCLEOTIDE SEQUENCE [LARGE SCALE GENOMIC DNA]</scope>
    <source>
        <strain evidence="4">JCM 32105</strain>
    </source>
</reference>
<feature type="transmembrane region" description="Helical" evidence="1">
    <location>
        <begin position="159"/>
        <end position="181"/>
    </location>
</feature>
<feature type="domain" description="CCDC81-like prokaryotic HU" evidence="2">
    <location>
        <begin position="59"/>
        <end position="121"/>
    </location>
</feature>
<evidence type="ECO:0000313" key="4">
    <source>
        <dbReference type="Proteomes" id="UP001500067"/>
    </source>
</evidence>
<comment type="caution">
    <text evidence="3">The sequence shown here is derived from an EMBL/GenBank/DDBJ whole genome shotgun (WGS) entry which is preliminary data.</text>
</comment>
<dbReference type="InterPro" id="IPR041268">
    <property type="entry name" value="HU-CCDC81_bac_2"/>
</dbReference>
<keyword evidence="1" id="KW-0472">Membrane</keyword>
<evidence type="ECO:0000313" key="3">
    <source>
        <dbReference type="EMBL" id="GAA4469224.1"/>
    </source>
</evidence>